<accession>A0A848KUI1</accession>
<evidence type="ECO:0000313" key="3">
    <source>
        <dbReference type="EMBL" id="NMN99840.1"/>
    </source>
</evidence>
<feature type="transmembrane region" description="Helical" evidence="2">
    <location>
        <begin position="102"/>
        <end position="123"/>
    </location>
</feature>
<feature type="transmembrane region" description="Helical" evidence="2">
    <location>
        <begin position="689"/>
        <end position="708"/>
    </location>
</feature>
<keyword evidence="4" id="KW-1185">Reference proteome</keyword>
<feature type="transmembrane region" description="Helical" evidence="2">
    <location>
        <begin position="330"/>
        <end position="348"/>
    </location>
</feature>
<dbReference type="Proteomes" id="UP000550729">
    <property type="component" value="Unassembled WGS sequence"/>
</dbReference>
<feature type="transmembrane region" description="Helical" evidence="2">
    <location>
        <begin position="444"/>
        <end position="463"/>
    </location>
</feature>
<sequence>MTVVSATPGQPVHAAESTLAADDATTGSRSPRPVHVAWVGVTARCLLTAASVALYIVPLDRIDLNAMTGLGLISVLPASMLLGPAALIVAFVATLSLSGRRVWLLCVQLILLTLMLHGITALIESEPRFAISWVHAGFVEYIDRTGTTAPGLDARWSWPGFFGLAAFWVGTGDITALHPLLTGAPVVFNLTYLGALGLLLTGLRMSGQAKWLAALFFCLLNWVGQDYFSPQGWGVLLYLLFLALLVMCFRTPDGLPSIRRPLRVGQRVWHRMWRDTTPGELPQRASSPSERVVVYVVLVGLFVTATVCHQLTPCAMLLSAGALVLARRCVLTGLPVLLGVILVAWISYMTQAYWGGHFNAVLSGVGNVGGTVSANISSRASLGDSGHQWVVRVRMMSTVLVFLIAGLGALRRRRAGLQDRVLLALVAAPVGLALMQSYGGEMALRVYLFALAPACVLAALAYFPRPTAAPSLLARCAAGASALVMLFAFFVTRYGNEAFERIDTGAVTAVANVYEHTSGNVRFIYVTAIPELDSTPFIPLGYRDVERVTWKNTMAPLDPTDVTAVVSALREQGPGGYLISTRSQEAYIMFGQGYLRGWGDRFRQALAATPGIRVVAENPDAAVYTLTWPPGAVAARSAPLATGVKVWRTPWTPVGVVFLILLLAVLGFREARGIQLGSGNRRRLRPLTLAAVPLLIGFALVVIERFVLLTS</sequence>
<organism evidence="3 4">
    <name type="scientific">Gordonia asplenii</name>
    <dbReference type="NCBI Taxonomy" id="2725283"/>
    <lineage>
        <taxon>Bacteria</taxon>
        <taxon>Bacillati</taxon>
        <taxon>Actinomycetota</taxon>
        <taxon>Actinomycetes</taxon>
        <taxon>Mycobacteriales</taxon>
        <taxon>Gordoniaceae</taxon>
        <taxon>Gordonia</taxon>
    </lineage>
</organism>
<evidence type="ECO:0000313" key="4">
    <source>
        <dbReference type="Proteomes" id="UP000550729"/>
    </source>
</evidence>
<evidence type="ECO:0000256" key="2">
    <source>
        <dbReference type="SAM" id="Phobius"/>
    </source>
</evidence>
<feature type="transmembrane region" description="Helical" evidence="2">
    <location>
        <begin position="69"/>
        <end position="95"/>
    </location>
</feature>
<gene>
    <name evidence="3" type="ORF">HH308_01250</name>
</gene>
<feature type="transmembrane region" description="Helical" evidence="2">
    <location>
        <begin position="36"/>
        <end position="57"/>
    </location>
</feature>
<feature type="transmembrane region" description="Helical" evidence="2">
    <location>
        <begin position="156"/>
        <end position="174"/>
    </location>
</feature>
<feature type="transmembrane region" description="Helical" evidence="2">
    <location>
        <begin position="235"/>
        <end position="252"/>
    </location>
</feature>
<comment type="caution">
    <text evidence="3">The sequence shown here is derived from an EMBL/GenBank/DDBJ whole genome shotgun (WGS) entry which is preliminary data.</text>
</comment>
<feature type="transmembrane region" description="Helical" evidence="2">
    <location>
        <begin position="421"/>
        <end position="438"/>
    </location>
</feature>
<feature type="transmembrane region" description="Helical" evidence="2">
    <location>
        <begin position="650"/>
        <end position="668"/>
    </location>
</feature>
<feature type="transmembrane region" description="Helical" evidence="2">
    <location>
        <begin position="472"/>
        <end position="491"/>
    </location>
</feature>
<feature type="region of interest" description="Disordered" evidence="1">
    <location>
        <begin position="1"/>
        <end position="31"/>
    </location>
</feature>
<reference evidence="3 4" key="1">
    <citation type="submission" date="2020-04" db="EMBL/GenBank/DDBJ databases">
        <title>Gordonia sp. nov. TBRC 11910.</title>
        <authorList>
            <person name="Suriyachadkun C."/>
        </authorList>
    </citation>
    <scope>NUCLEOTIDE SEQUENCE [LARGE SCALE GENOMIC DNA]</scope>
    <source>
        <strain evidence="3 4">TBRC 11910</strain>
    </source>
</reference>
<keyword evidence="2" id="KW-1133">Transmembrane helix</keyword>
<evidence type="ECO:0000256" key="1">
    <source>
        <dbReference type="SAM" id="MobiDB-lite"/>
    </source>
</evidence>
<feature type="transmembrane region" description="Helical" evidence="2">
    <location>
        <begin position="186"/>
        <end position="205"/>
    </location>
</feature>
<dbReference type="EMBL" id="JABBNB010000001">
    <property type="protein sequence ID" value="NMN99840.1"/>
    <property type="molecule type" value="Genomic_DNA"/>
</dbReference>
<dbReference type="AlphaFoldDB" id="A0A848KUI1"/>
<feature type="transmembrane region" description="Helical" evidence="2">
    <location>
        <begin position="389"/>
        <end position="409"/>
    </location>
</feature>
<protein>
    <submittedName>
        <fullName evidence="3">Uncharacterized protein</fullName>
    </submittedName>
</protein>
<proteinExistence type="predicted"/>
<name>A0A848KUI1_9ACTN</name>
<keyword evidence="2" id="KW-0812">Transmembrane</keyword>
<dbReference type="RefSeq" id="WP_170192329.1">
    <property type="nucleotide sequence ID" value="NZ_JABBNB010000001.1"/>
</dbReference>
<feature type="transmembrane region" description="Helical" evidence="2">
    <location>
        <begin position="292"/>
        <end position="318"/>
    </location>
</feature>
<keyword evidence="2" id="KW-0472">Membrane</keyword>